<sequence>MSASELSLLSIHSTTRACGTCDPHRATETALSITRPPRGSLPAAIQRALSLLHNSRQATTLGACRIGGDGHTLALKRTILVEKQHPLQAGKFLQLSFSRMGFAEKILKPLWMSTVCKKTKIKSALLYTSHVGRSSLLAGRL</sequence>
<reference evidence="1" key="1">
    <citation type="journal article" date="2020" name="Stud. Mycol.">
        <title>101 Dothideomycetes genomes: a test case for predicting lifestyles and emergence of pathogens.</title>
        <authorList>
            <person name="Haridas S."/>
            <person name="Albert R."/>
            <person name="Binder M."/>
            <person name="Bloem J."/>
            <person name="Labutti K."/>
            <person name="Salamov A."/>
            <person name="Andreopoulos B."/>
            <person name="Baker S."/>
            <person name="Barry K."/>
            <person name="Bills G."/>
            <person name="Bluhm B."/>
            <person name="Cannon C."/>
            <person name="Castanera R."/>
            <person name="Culley D."/>
            <person name="Daum C."/>
            <person name="Ezra D."/>
            <person name="Gonzalez J."/>
            <person name="Henrissat B."/>
            <person name="Kuo A."/>
            <person name="Liang C."/>
            <person name="Lipzen A."/>
            <person name="Lutzoni F."/>
            <person name="Magnuson J."/>
            <person name="Mondo S."/>
            <person name="Nolan M."/>
            <person name="Ohm R."/>
            <person name="Pangilinan J."/>
            <person name="Park H.-J."/>
            <person name="Ramirez L."/>
            <person name="Alfaro M."/>
            <person name="Sun H."/>
            <person name="Tritt A."/>
            <person name="Yoshinaga Y."/>
            <person name="Zwiers L.-H."/>
            <person name="Turgeon B."/>
            <person name="Goodwin S."/>
            <person name="Spatafora J."/>
            <person name="Crous P."/>
            <person name="Grigoriev I."/>
        </authorList>
    </citation>
    <scope>NUCLEOTIDE SEQUENCE</scope>
    <source>
        <strain evidence="1">CBS 161.51</strain>
    </source>
</reference>
<organism evidence="1 2">
    <name type="scientific">Clathrospora elynae</name>
    <dbReference type="NCBI Taxonomy" id="706981"/>
    <lineage>
        <taxon>Eukaryota</taxon>
        <taxon>Fungi</taxon>
        <taxon>Dikarya</taxon>
        <taxon>Ascomycota</taxon>
        <taxon>Pezizomycotina</taxon>
        <taxon>Dothideomycetes</taxon>
        <taxon>Pleosporomycetidae</taxon>
        <taxon>Pleosporales</taxon>
        <taxon>Diademaceae</taxon>
        <taxon>Clathrospora</taxon>
    </lineage>
</organism>
<dbReference type="Proteomes" id="UP000800038">
    <property type="component" value="Unassembled WGS sequence"/>
</dbReference>
<dbReference type="EMBL" id="ML975997">
    <property type="protein sequence ID" value="KAF1947974.1"/>
    <property type="molecule type" value="Genomic_DNA"/>
</dbReference>
<evidence type="ECO:0000313" key="1">
    <source>
        <dbReference type="EMBL" id="KAF1947974.1"/>
    </source>
</evidence>
<dbReference type="AlphaFoldDB" id="A0A6A5T773"/>
<protein>
    <submittedName>
        <fullName evidence="1">Uncharacterized protein</fullName>
    </submittedName>
</protein>
<accession>A0A6A5T773</accession>
<evidence type="ECO:0000313" key="2">
    <source>
        <dbReference type="Proteomes" id="UP000800038"/>
    </source>
</evidence>
<keyword evidence="2" id="KW-1185">Reference proteome</keyword>
<proteinExistence type="predicted"/>
<gene>
    <name evidence="1" type="ORF">EJ02DRAFT_9561</name>
</gene>
<name>A0A6A5T773_9PLEO</name>